<dbReference type="SUPFAM" id="SSF57701">
    <property type="entry name" value="Zn2/Cys6 DNA-binding domain"/>
    <property type="match status" value="1"/>
</dbReference>
<dbReference type="InterPro" id="IPR001138">
    <property type="entry name" value="Zn2Cys6_DnaBD"/>
</dbReference>
<dbReference type="Pfam" id="PF00172">
    <property type="entry name" value="Zn_clus"/>
    <property type="match status" value="1"/>
</dbReference>
<feature type="compositionally biased region" description="Low complexity" evidence="8">
    <location>
        <begin position="49"/>
        <end position="59"/>
    </location>
</feature>
<dbReference type="GO" id="GO:0005634">
    <property type="term" value="C:nucleus"/>
    <property type="evidence" value="ECO:0007669"/>
    <property type="project" value="UniProtKB-SubCell"/>
</dbReference>
<dbReference type="CDD" id="cd14723">
    <property type="entry name" value="ZIP_Ppr1"/>
    <property type="match status" value="1"/>
</dbReference>
<dbReference type="KEGG" id="ache:ACHE_30688A"/>
<dbReference type="InterPro" id="IPR036864">
    <property type="entry name" value="Zn2-C6_fun-type_DNA-bd_sf"/>
</dbReference>
<dbReference type="FunFam" id="4.10.240.10:FF:000006">
    <property type="entry name" value="Positive regulator of purine utilization"/>
    <property type="match status" value="1"/>
</dbReference>
<evidence type="ECO:0000313" key="10">
    <source>
        <dbReference type="EMBL" id="BCR86701.1"/>
    </source>
</evidence>
<keyword evidence="3" id="KW-0862">Zinc</keyword>
<keyword evidence="5" id="KW-0238">DNA-binding</keyword>
<feature type="region of interest" description="Disordered" evidence="8">
    <location>
        <begin position="174"/>
        <end position="197"/>
    </location>
</feature>
<sequence length="1046" mass="116731">MLDAASPVTPMPVGRKRSHILAAEMDSTPVQDRATTSQNPRQQFSPDGSAPSASAHTSSSAFRNVSACHRCRIRKNRCDQRLPRCQSCEKAGVPCVGYDPITKREIPRSYVYFLEARVTYLERVLRERGVEFMDAVAFGEEMAVHSEEEGESHGVDILHGGDISPENKGRLVMKHKENQEDERAGTDRSRDGDKDDNWKIHNLVSNIGMVSVQGTSDPRYLGSTSGISFARVVFAAVKSSVSGNASERGPMRPSERLPHSATGTGTSTMRDSFFGLQTRPMMKCATFPQRNVAEKLVDLYFEHANPQMPILHRTDFMELLDRTYAVDEKNRSPRSLYTLNIVFAIGAGIIFEDKSVPEEDGQGGGRPRAPSTPKRQKLSDHQCQPEEYHASAVVHLESFLDSSATNDGFGGLEELQAVLLLASFALLRPVAPGLWYIVGVAMRLAVDLGLHYEDGTGVDYVGQEGVDRSSVKGEDGAKPRINTRERGRREWVRDLRRRLWWCVYSFDRLVGCCVGRPFGISDQAISTEFPSLLEDKYITKSGIITPPDRAPSYKHAAQHYFKLRVLQSEIQDVLQYQQARFARQRLPHSANVFTRSDLPSPFLQGFDSLRSWRKDMHRRLVEWKETAPKHQETGVRFPVEFLELNYWQAVIMLYQQCLTAPAELAGELAPAEDVSSPSFSNIDDAEDEDEIYYKVAEAGQKVIRIYRSMHRLRLVNYTYLATHHIFMAGISFLYAIWHSPWVRSRLTPDDVDFTVLAATSVLGDLMHKCPPAEACRDAFERMSKATVQMSLSTTGFGNQVDLSLHSRANAPQPVGGLYRRYHPMDRRQRVPGLRRQTQPQTRQRPIPRFDMNLEDLFGGDTSTVAQERSDRNTRSSMQPHSTRARGYSELSPAGLVPEQTSQVAAPHQRAASMEYTGNYDDSPFSPQYYTNLQQSTSPGRVTTSNPNQQPILTPNQEAGMSMDLLDFDPDNQLSLGLDGNPDYDEIMPSLGPGVGHSVGIDLGFGMAVGFQHDWSENANYDMLQGFFFGGSGSGAGGEGPTAETDG</sequence>
<keyword evidence="11" id="KW-1185">Reference proteome</keyword>
<dbReference type="PANTHER" id="PTHR47782:SF1">
    <property type="entry name" value="PYRIMIDINE PATHWAY REGULATORY PROTEIN 1"/>
    <property type="match status" value="1"/>
</dbReference>
<dbReference type="SMART" id="SM00066">
    <property type="entry name" value="GAL4"/>
    <property type="match status" value="1"/>
</dbReference>
<feature type="region of interest" description="Disordered" evidence="8">
    <location>
        <begin position="242"/>
        <end position="269"/>
    </location>
</feature>
<dbReference type="EMBL" id="AP024418">
    <property type="protein sequence ID" value="BCR86701.1"/>
    <property type="molecule type" value="Genomic_DNA"/>
</dbReference>
<dbReference type="AlphaFoldDB" id="A0A7R7VL43"/>
<reference evidence="10" key="2">
    <citation type="submission" date="2021-02" db="EMBL/GenBank/DDBJ databases">
        <title>Aspergillus chevalieri M1 genome sequence.</title>
        <authorList>
            <person name="Kadooka C."/>
            <person name="Mori K."/>
            <person name="Futagami T."/>
        </authorList>
    </citation>
    <scope>NUCLEOTIDE SEQUENCE</scope>
    <source>
        <strain evidence="10">M1</strain>
    </source>
</reference>
<reference evidence="10" key="1">
    <citation type="submission" date="2021-01" db="EMBL/GenBank/DDBJ databases">
        <authorList>
            <consortium name="Aspergillus chevalieri M1 genome sequencing consortium"/>
            <person name="Kazuki M."/>
            <person name="Futagami T."/>
        </authorList>
    </citation>
    <scope>NUCLEOTIDE SEQUENCE</scope>
    <source>
        <strain evidence="10">M1</strain>
    </source>
</reference>
<dbReference type="GO" id="GO:0006351">
    <property type="term" value="P:DNA-templated transcription"/>
    <property type="evidence" value="ECO:0007669"/>
    <property type="project" value="InterPro"/>
</dbReference>
<feature type="compositionally biased region" description="Polar residues" evidence="8">
    <location>
        <begin position="28"/>
        <end position="46"/>
    </location>
</feature>
<evidence type="ECO:0000256" key="8">
    <source>
        <dbReference type="SAM" id="MobiDB-lite"/>
    </source>
</evidence>
<dbReference type="RefSeq" id="XP_043135223.1">
    <property type="nucleotide sequence ID" value="XM_043277334.1"/>
</dbReference>
<dbReference type="InterPro" id="IPR052202">
    <property type="entry name" value="Yeast_MetPath_Reg"/>
</dbReference>
<feature type="region of interest" description="Disordered" evidence="8">
    <location>
        <begin position="824"/>
        <end position="889"/>
    </location>
</feature>
<organism evidence="10 11">
    <name type="scientific">Aspergillus chevalieri</name>
    <name type="common">Eurotium chevalieri</name>
    <dbReference type="NCBI Taxonomy" id="182096"/>
    <lineage>
        <taxon>Eukaryota</taxon>
        <taxon>Fungi</taxon>
        <taxon>Dikarya</taxon>
        <taxon>Ascomycota</taxon>
        <taxon>Pezizomycotina</taxon>
        <taxon>Eurotiomycetes</taxon>
        <taxon>Eurotiomycetidae</taxon>
        <taxon>Eurotiales</taxon>
        <taxon>Aspergillaceae</taxon>
        <taxon>Aspergillus</taxon>
        <taxon>Aspergillus subgen. Aspergillus</taxon>
    </lineage>
</organism>
<dbReference type="GO" id="GO:0045944">
    <property type="term" value="P:positive regulation of transcription by RNA polymerase II"/>
    <property type="evidence" value="ECO:0007669"/>
    <property type="project" value="TreeGrafter"/>
</dbReference>
<evidence type="ECO:0000256" key="3">
    <source>
        <dbReference type="ARBA" id="ARBA00022833"/>
    </source>
</evidence>
<dbReference type="GO" id="GO:0043565">
    <property type="term" value="F:sequence-specific DNA binding"/>
    <property type="evidence" value="ECO:0007669"/>
    <property type="project" value="TreeGrafter"/>
</dbReference>
<dbReference type="PROSITE" id="PS00463">
    <property type="entry name" value="ZN2_CY6_FUNGAL_1"/>
    <property type="match status" value="1"/>
</dbReference>
<comment type="subcellular location">
    <subcellularLocation>
        <location evidence="1">Nucleus</location>
    </subcellularLocation>
</comment>
<dbReference type="SMART" id="SM00906">
    <property type="entry name" value="Fungal_trans"/>
    <property type="match status" value="1"/>
</dbReference>
<feature type="compositionally biased region" description="Basic and acidic residues" evidence="8">
    <location>
        <begin position="249"/>
        <end position="258"/>
    </location>
</feature>
<evidence type="ECO:0000256" key="4">
    <source>
        <dbReference type="ARBA" id="ARBA00023015"/>
    </source>
</evidence>
<keyword evidence="7" id="KW-0539">Nucleus</keyword>
<dbReference type="GeneID" id="66981060"/>
<evidence type="ECO:0000313" key="11">
    <source>
        <dbReference type="Proteomes" id="UP000637239"/>
    </source>
</evidence>
<feature type="compositionally biased region" description="Polar residues" evidence="8">
    <location>
        <begin position="924"/>
        <end position="950"/>
    </location>
</feature>
<dbReference type="InterPro" id="IPR007219">
    <property type="entry name" value="XnlR_reg_dom"/>
</dbReference>
<keyword evidence="6" id="KW-0804">Transcription</keyword>
<dbReference type="PANTHER" id="PTHR47782">
    <property type="entry name" value="ZN(II)2CYS6 TRANSCRIPTION FACTOR (EUROFUNG)-RELATED"/>
    <property type="match status" value="1"/>
</dbReference>
<feature type="region of interest" description="Disordered" evidence="8">
    <location>
        <begin position="915"/>
        <end position="950"/>
    </location>
</feature>
<protein>
    <submittedName>
        <fullName evidence="10">Fungal specific transcription factor</fullName>
    </submittedName>
</protein>
<proteinExistence type="predicted"/>
<dbReference type="Gene3D" id="4.10.240.10">
    <property type="entry name" value="Zn(2)-C6 fungal-type DNA-binding domain"/>
    <property type="match status" value="1"/>
</dbReference>
<evidence type="ECO:0000256" key="5">
    <source>
        <dbReference type="ARBA" id="ARBA00023125"/>
    </source>
</evidence>
<feature type="domain" description="Zn(2)-C6 fungal-type" evidence="9">
    <location>
        <begin position="67"/>
        <end position="96"/>
    </location>
</feature>
<evidence type="ECO:0000259" key="9">
    <source>
        <dbReference type="PROSITE" id="PS50048"/>
    </source>
</evidence>
<dbReference type="Pfam" id="PF04082">
    <property type="entry name" value="Fungal_trans"/>
    <property type="match status" value="1"/>
</dbReference>
<evidence type="ECO:0000256" key="1">
    <source>
        <dbReference type="ARBA" id="ARBA00004123"/>
    </source>
</evidence>
<dbReference type="GO" id="GO:0000981">
    <property type="term" value="F:DNA-binding transcription factor activity, RNA polymerase II-specific"/>
    <property type="evidence" value="ECO:0007669"/>
    <property type="project" value="InterPro"/>
</dbReference>
<gene>
    <name evidence="10" type="primary">PPR1</name>
    <name evidence="10" type="ORF">ACHE_30688A</name>
</gene>
<evidence type="ECO:0000256" key="6">
    <source>
        <dbReference type="ARBA" id="ARBA00023163"/>
    </source>
</evidence>
<dbReference type="Proteomes" id="UP000637239">
    <property type="component" value="Chromosome 3"/>
</dbReference>
<dbReference type="GO" id="GO:0008270">
    <property type="term" value="F:zinc ion binding"/>
    <property type="evidence" value="ECO:0007669"/>
    <property type="project" value="InterPro"/>
</dbReference>
<feature type="compositionally biased region" description="Low complexity" evidence="8">
    <location>
        <begin position="834"/>
        <end position="844"/>
    </location>
</feature>
<feature type="region of interest" description="Disordered" evidence="8">
    <location>
        <begin position="355"/>
        <end position="383"/>
    </location>
</feature>
<evidence type="ECO:0000256" key="2">
    <source>
        <dbReference type="ARBA" id="ARBA00022723"/>
    </source>
</evidence>
<feature type="region of interest" description="Disordered" evidence="8">
    <location>
        <begin position="1"/>
        <end position="59"/>
    </location>
</feature>
<name>A0A7R7VL43_ASPCH</name>
<accession>A0A7R7VL43</accession>
<dbReference type="PROSITE" id="PS50048">
    <property type="entry name" value="ZN2_CY6_FUNGAL_2"/>
    <property type="match status" value="1"/>
</dbReference>
<keyword evidence="4" id="KW-0805">Transcription regulation</keyword>
<evidence type="ECO:0000256" key="7">
    <source>
        <dbReference type="ARBA" id="ARBA00023242"/>
    </source>
</evidence>
<dbReference type="CDD" id="cd12148">
    <property type="entry name" value="fungal_TF_MHR"/>
    <property type="match status" value="1"/>
</dbReference>
<dbReference type="CDD" id="cd00067">
    <property type="entry name" value="GAL4"/>
    <property type="match status" value="1"/>
</dbReference>
<keyword evidence="2" id="KW-0479">Metal-binding</keyword>